<sequence length="215" mass="23805">MEKVRLVDRKHCELNFDFAERPPSLSVSVHAIGVEYAFTLRSQQCQQALSSMRVLRIDDLRSATVSIAQLVGHTIVLSDSWMVVAYACATVLLTDIPLLKATFHSAHLVGSVHVIQMDEQIRLIPSLHATTQPNSAESAVGNISWAFVESCDVQNVPQSSSDMELSPDEYTAISLRTAGSNLSLSAFELFVDSRPIVCESLRRQFFRICRLVVAL</sequence>
<reference evidence="1 2" key="2">
    <citation type="submission" date="2018-11" db="EMBL/GenBank/DDBJ databases">
        <authorList>
            <consortium name="Pathogen Informatics"/>
        </authorList>
    </citation>
    <scope>NUCLEOTIDE SEQUENCE [LARGE SCALE GENOMIC DNA]</scope>
</reference>
<gene>
    <name evidence="1" type="ORF">TCNE_LOCUS1262</name>
</gene>
<organism evidence="2 3">
    <name type="scientific">Toxocara canis</name>
    <name type="common">Canine roundworm</name>
    <dbReference type="NCBI Taxonomy" id="6265"/>
    <lineage>
        <taxon>Eukaryota</taxon>
        <taxon>Metazoa</taxon>
        <taxon>Ecdysozoa</taxon>
        <taxon>Nematoda</taxon>
        <taxon>Chromadorea</taxon>
        <taxon>Rhabditida</taxon>
        <taxon>Spirurina</taxon>
        <taxon>Ascaridomorpha</taxon>
        <taxon>Ascaridoidea</taxon>
        <taxon>Toxocaridae</taxon>
        <taxon>Toxocara</taxon>
    </lineage>
</organism>
<accession>A0A183TYE2</accession>
<dbReference type="Proteomes" id="UP000050794">
    <property type="component" value="Unassembled WGS sequence"/>
</dbReference>
<proteinExistence type="predicted"/>
<dbReference type="EMBL" id="UYWY01000883">
    <property type="protein sequence ID" value="VDM25819.1"/>
    <property type="molecule type" value="Genomic_DNA"/>
</dbReference>
<evidence type="ECO:0000313" key="2">
    <source>
        <dbReference type="Proteomes" id="UP000050794"/>
    </source>
</evidence>
<dbReference type="AlphaFoldDB" id="A0A183TYE2"/>
<protein>
    <submittedName>
        <fullName evidence="1 3">Uncharacterized protein</fullName>
    </submittedName>
</protein>
<evidence type="ECO:0000313" key="1">
    <source>
        <dbReference type="EMBL" id="VDM25819.1"/>
    </source>
</evidence>
<keyword evidence="2" id="KW-1185">Reference proteome</keyword>
<name>A0A183TYE2_TOXCA</name>
<evidence type="ECO:0000313" key="3">
    <source>
        <dbReference type="WBParaSite" id="TCNE_0000126101-mRNA-1"/>
    </source>
</evidence>
<dbReference type="WBParaSite" id="TCNE_0000126101-mRNA-1">
    <property type="protein sequence ID" value="TCNE_0000126101-mRNA-1"/>
    <property type="gene ID" value="TCNE_0000126101"/>
</dbReference>
<reference evidence="3" key="1">
    <citation type="submission" date="2016-06" db="UniProtKB">
        <authorList>
            <consortium name="WormBaseParasite"/>
        </authorList>
    </citation>
    <scope>IDENTIFICATION</scope>
</reference>